<dbReference type="GO" id="GO:0009103">
    <property type="term" value="P:lipopolysaccharide biosynthetic process"/>
    <property type="evidence" value="ECO:0007669"/>
    <property type="project" value="TreeGrafter"/>
</dbReference>
<reference evidence="4" key="1">
    <citation type="submission" date="2020-05" db="EMBL/GenBank/DDBJ databases">
        <authorList>
            <person name="Chiriac C."/>
            <person name="Salcher M."/>
            <person name="Ghai R."/>
            <person name="Kavagutti S V."/>
        </authorList>
    </citation>
    <scope>NUCLEOTIDE SEQUENCE</scope>
</reference>
<sequence>MTTSSPGVSDIAALAAEAGLRRIHVLAWRDLVDIEAGGSELHADRILQLWAEAGLDITMRTSYAQGHPERARRNGYRVVRRSGRFGVFPNAVLSEVAGRHGRRDGLVEIWNGVPFLTPIWARGPKITWIHHVHREMWGMVLSPALAKIGRTFEHRVAPPFYHRNPIVTLSNSSQTEIVDYLGIPSSQISVVHPGIDDFFTPGGERSTIPLMLAVGRLMPSKGFDQLIRIANDLKERVPDLQLVIAGEGYQKPILEAQIAQLDASSWIRLAGRVSDDELRTLYQRAWVVTSASLAEGWGMTLTEAAACGTPSVATDIAGHRDSIDVGRSGLLGSDLRELRAQIAAVLTDDELRSRLSAGAIAHAATLRWSSTAFGTFAPLANDAIRRRS</sequence>
<dbReference type="InterPro" id="IPR028098">
    <property type="entry name" value="Glyco_trans_4-like_N"/>
</dbReference>
<keyword evidence="1" id="KW-0808">Transferase</keyword>
<feature type="domain" description="Glycosyl transferase family 1" evidence="2">
    <location>
        <begin position="203"/>
        <end position="359"/>
    </location>
</feature>
<protein>
    <submittedName>
        <fullName evidence="4">Unannotated protein</fullName>
    </submittedName>
</protein>
<dbReference type="InterPro" id="IPR001296">
    <property type="entry name" value="Glyco_trans_1"/>
</dbReference>
<dbReference type="CDD" id="cd03801">
    <property type="entry name" value="GT4_PimA-like"/>
    <property type="match status" value="1"/>
</dbReference>
<organism evidence="4">
    <name type="scientific">freshwater metagenome</name>
    <dbReference type="NCBI Taxonomy" id="449393"/>
    <lineage>
        <taxon>unclassified sequences</taxon>
        <taxon>metagenomes</taxon>
        <taxon>ecological metagenomes</taxon>
    </lineage>
</organism>
<dbReference type="Gene3D" id="3.40.50.2000">
    <property type="entry name" value="Glycogen Phosphorylase B"/>
    <property type="match status" value="2"/>
</dbReference>
<gene>
    <name evidence="4" type="ORF">UFOPK1392_00737</name>
</gene>
<evidence type="ECO:0000259" key="2">
    <source>
        <dbReference type="Pfam" id="PF00534"/>
    </source>
</evidence>
<accession>A0A6J5YAS7</accession>
<dbReference type="Pfam" id="PF00534">
    <property type="entry name" value="Glycos_transf_1"/>
    <property type="match status" value="1"/>
</dbReference>
<evidence type="ECO:0000259" key="3">
    <source>
        <dbReference type="Pfam" id="PF13439"/>
    </source>
</evidence>
<dbReference type="Pfam" id="PF13439">
    <property type="entry name" value="Glyco_transf_4"/>
    <property type="match status" value="1"/>
</dbReference>
<dbReference type="PANTHER" id="PTHR46401">
    <property type="entry name" value="GLYCOSYLTRANSFERASE WBBK-RELATED"/>
    <property type="match status" value="1"/>
</dbReference>
<dbReference type="AlphaFoldDB" id="A0A6J5YAS7"/>
<proteinExistence type="predicted"/>
<dbReference type="EMBL" id="CAEMXZ010000023">
    <property type="protein sequence ID" value="CAB4322993.1"/>
    <property type="molecule type" value="Genomic_DNA"/>
</dbReference>
<dbReference type="SUPFAM" id="SSF53756">
    <property type="entry name" value="UDP-Glycosyltransferase/glycogen phosphorylase"/>
    <property type="match status" value="1"/>
</dbReference>
<dbReference type="GO" id="GO:0016757">
    <property type="term" value="F:glycosyltransferase activity"/>
    <property type="evidence" value="ECO:0007669"/>
    <property type="project" value="InterPro"/>
</dbReference>
<name>A0A6J5YAS7_9ZZZZ</name>
<feature type="domain" description="Glycosyltransferase subfamily 4-like N-terminal" evidence="3">
    <location>
        <begin position="37"/>
        <end position="196"/>
    </location>
</feature>
<dbReference type="PANTHER" id="PTHR46401:SF2">
    <property type="entry name" value="GLYCOSYLTRANSFERASE WBBK-RELATED"/>
    <property type="match status" value="1"/>
</dbReference>
<evidence type="ECO:0000313" key="4">
    <source>
        <dbReference type="EMBL" id="CAB4322993.1"/>
    </source>
</evidence>
<evidence type="ECO:0000256" key="1">
    <source>
        <dbReference type="ARBA" id="ARBA00022679"/>
    </source>
</evidence>